<feature type="transmembrane region" description="Helical" evidence="1">
    <location>
        <begin position="110"/>
        <end position="129"/>
    </location>
</feature>
<dbReference type="RefSeq" id="WP_169663836.1">
    <property type="nucleotide sequence ID" value="NZ_CP076133.1"/>
</dbReference>
<accession>A0AAX1N9W9</accession>
<keyword evidence="1" id="KW-0472">Membrane</keyword>
<keyword evidence="1" id="KW-1133">Transmembrane helix</keyword>
<name>A0AAX1N9W9_9BACT</name>
<reference evidence="2 3" key="1">
    <citation type="submission" date="2021-05" db="EMBL/GenBank/DDBJ databases">
        <title>Comparative genomic studies on the polysaccharide-degrading batcterial strains of the Flammeovirga genus.</title>
        <authorList>
            <person name="Zewei F."/>
            <person name="Zheng Z."/>
            <person name="Yu L."/>
            <person name="Ruyue G."/>
            <person name="Yanhong M."/>
            <person name="Yuanyuan C."/>
            <person name="Jingyan G."/>
            <person name="Wenjun H."/>
        </authorList>
    </citation>
    <scope>NUCLEOTIDE SEQUENCE [LARGE SCALE GENOMIC DNA]</scope>
    <source>
        <strain evidence="2 3">NBRC:100898</strain>
    </source>
</reference>
<keyword evidence="1" id="KW-0812">Transmembrane</keyword>
<dbReference type="Proteomes" id="UP000678679">
    <property type="component" value="Chromosome 2"/>
</dbReference>
<dbReference type="EMBL" id="CP076133">
    <property type="protein sequence ID" value="QWG04374.1"/>
    <property type="molecule type" value="Genomic_DNA"/>
</dbReference>
<dbReference type="KEGG" id="fya:KMW28_26120"/>
<evidence type="ECO:0000313" key="2">
    <source>
        <dbReference type="EMBL" id="QWG04374.1"/>
    </source>
</evidence>
<protein>
    <submittedName>
        <fullName evidence="2">Uncharacterized protein</fullName>
    </submittedName>
</protein>
<evidence type="ECO:0000256" key="1">
    <source>
        <dbReference type="SAM" id="Phobius"/>
    </source>
</evidence>
<sequence>MDIKKEHIILLEEIKSSKTQSININEIKFENYLQKERLFELIEDLLRYDLVETEGDNDVYFITPNAFDFLDDYGDYFDDDVDYDEDEPRKLTAEELNEKINFFGKDKTRYYVFTWIAIIGIIIVFFTYYKISVSTNEDIEKVFKSIDVEQIKEMIDSTSHNNIDSTSIND</sequence>
<proteinExistence type="predicted"/>
<keyword evidence="3" id="KW-1185">Reference proteome</keyword>
<gene>
    <name evidence="2" type="ORF">KMW28_26120</name>
</gene>
<dbReference type="AlphaFoldDB" id="A0AAX1N9W9"/>
<evidence type="ECO:0000313" key="3">
    <source>
        <dbReference type="Proteomes" id="UP000678679"/>
    </source>
</evidence>
<organism evidence="2 3">
    <name type="scientific">Flammeovirga yaeyamensis</name>
    <dbReference type="NCBI Taxonomy" id="367791"/>
    <lineage>
        <taxon>Bacteria</taxon>
        <taxon>Pseudomonadati</taxon>
        <taxon>Bacteroidota</taxon>
        <taxon>Cytophagia</taxon>
        <taxon>Cytophagales</taxon>
        <taxon>Flammeovirgaceae</taxon>
        <taxon>Flammeovirga</taxon>
    </lineage>
</organism>